<feature type="region of interest" description="Disordered" evidence="1">
    <location>
        <begin position="429"/>
        <end position="475"/>
    </location>
</feature>
<dbReference type="EMBL" id="LHUR01000011">
    <property type="protein sequence ID" value="KOA21011.1"/>
    <property type="molecule type" value="Genomic_DNA"/>
</dbReference>
<dbReference type="PATRIC" id="fig|1121318.3.peg.602"/>
<dbReference type="InterPro" id="IPR021136">
    <property type="entry name" value="Flagellar_hook_control-like_C"/>
</dbReference>
<evidence type="ECO:0000256" key="1">
    <source>
        <dbReference type="SAM" id="MobiDB-lite"/>
    </source>
</evidence>
<keyword evidence="3" id="KW-0969">Cilium</keyword>
<dbReference type="CDD" id="cd17470">
    <property type="entry name" value="T3SS_Flik_C"/>
    <property type="match status" value="1"/>
</dbReference>
<dbReference type="STRING" id="36844.SAMN04488501_104121"/>
<keyword evidence="3" id="KW-0966">Cell projection</keyword>
<keyword evidence="3" id="KW-0282">Flagellum</keyword>
<dbReference type="RefSeq" id="WP_074782777.1">
    <property type="nucleotide sequence ID" value="NZ_LHUR01000011.1"/>
</dbReference>
<feature type="compositionally biased region" description="Polar residues" evidence="1">
    <location>
        <begin position="440"/>
        <end position="475"/>
    </location>
</feature>
<feature type="compositionally biased region" description="Basic and acidic residues" evidence="1">
    <location>
        <begin position="68"/>
        <end position="80"/>
    </location>
</feature>
<reference evidence="4" key="1">
    <citation type="submission" date="2015-08" db="EMBL/GenBank/DDBJ databases">
        <title>Genome sequence of the strict anaerobe Clostridium homopropionicum LuHBu1 (DSM 5847T).</title>
        <authorList>
            <person name="Poehlein A."/>
            <person name="Beck M."/>
            <person name="Schiel-Bengelsdorf B."/>
            <person name="Bengelsdorf F.R."/>
            <person name="Daniel R."/>
            <person name="Duerre P."/>
        </authorList>
    </citation>
    <scope>NUCLEOTIDE SEQUENCE [LARGE SCALE GENOMIC DNA]</scope>
    <source>
        <strain evidence="4">DSM 5847</strain>
    </source>
</reference>
<sequence>MNNYSMDMSLYLKNNLVKNTGSKVDDKNYGENNISIEKKYPNDNSKKDDFKKLLEKNYESQNSYSNGIKKDDTTNSKDDITNNQISLKEGDNTSNNIEDNNSIISEENVKAETNANNEEELILLLLQNLLNGKLDLKELNVESIKNSNILEGLSKELSVKLIDMLKQQFSIPENKANSLYESFNKEIMSILNNSLSEENLNNLSVKDILSVLSEKISKEVYSSNIGMGLMNVRNEQSLKEKVQEILEAKLSNSNSIQEVKTQIAANTTSSSQSEGNDLNSSSGKEDKFLKELANLDKGEVDTKMDKVASFINGLNRTITTTNTAEVAKNITLSRETFVEDVIKSIKFMDQNNIKEMTVKIVPRELGEVIIKLTLENGAMKANITANNKEAYNLLNSNLQEISSKISNTEIKIQNFSMDLYNGDTTFFSNENSKEDRRQYENNSTKLKSKGSSISDEIETVDSTNRSENSSLHAFV</sequence>
<gene>
    <name evidence="3" type="ORF">CLHOM_05990</name>
</gene>
<evidence type="ECO:0000313" key="4">
    <source>
        <dbReference type="Proteomes" id="UP000037043"/>
    </source>
</evidence>
<dbReference type="Proteomes" id="UP000037043">
    <property type="component" value="Unassembled WGS sequence"/>
</dbReference>
<dbReference type="AlphaFoldDB" id="A0A0L6ZDF9"/>
<keyword evidence="4" id="KW-1185">Reference proteome</keyword>
<evidence type="ECO:0000313" key="3">
    <source>
        <dbReference type="EMBL" id="KOA21011.1"/>
    </source>
</evidence>
<proteinExistence type="predicted"/>
<protein>
    <submittedName>
        <fullName evidence="3">Flagellar hook-length control protein FliK</fullName>
    </submittedName>
</protein>
<name>A0A0L6ZDF9_9CLOT</name>
<evidence type="ECO:0000259" key="2">
    <source>
        <dbReference type="Pfam" id="PF02120"/>
    </source>
</evidence>
<dbReference type="InterPro" id="IPR038610">
    <property type="entry name" value="FliK-like_C_sf"/>
</dbReference>
<comment type="caution">
    <text evidence="3">The sequence shown here is derived from an EMBL/GenBank/DDBJ whole genome shotgun (WGS) entry which is preliminary data.</text>
</comment>
<dbReference type="Pfam" id="PF02120">
    <property type="entry name" value="Flg_hook"/>
    <property type="match status" value="1"/>
</dbReference>
<feature type="region of interest" description="Disordered" evidence="1">
    <location>
        <begin position="62"/>
        <end position="99"/>
    </location>
</feature>
<feature type="domain" description="Flagellar hook-length control protein-like C-terminal" evidence="2">
    <location>
        <begin position="344"/>
        <end position="423"/>
    </location>
</feature>
<dbReference type="Gene3D" id="3.30.750.140">
    <property type="match status" value="1"/>
</dbReference>
<accession>A0A0L6ZDF9</accession>
<organism evidence="3 4">
    <name type="scientific">Clostridium homopropionicum DSM 5847</name>
    <dbReference type="NCBI Taxonomy" id="1121318"/>
    <lineage>
        <taxon>Bacteria</taxon>
        <taxon>Bacillati</taxon>
        <taxon>Bacillota</taxon>
        <taxon>Clostridia</taxon>
        <taxon>Eubacteriales</taxon>
        <taxon>Clostridiaceae</taxon>
        <taxon>Clostridium</taxon>
    </lineage>
</organism>